<dbReference type="EMBL" id="FOIA01000017">
    <property type="protein sequence ID" value="SET24584.1"/>
    <property type="molecule type" value="Genomic_DNA"/>
</dbReference>
<evidence type="ECO:0000256" key="2">
    <source>
        <dbReference type="ARBA" id="ARBA00008791"/>
    </source>
</evidence>
<evidence type="ECO:0000259" key="5">
    <source>
        <dbReference type="Pfam" id="PF00582"/>
    </source>
</evidence>
<comment type="similarity">
    <text evidence="2">Belongs to the universal stress protein A family.</text>
</comment>
<accession>A0A1I0CY26</accession>
<organism evidence="6 7">
    <name type="scientific">Nitrosomonas marina</name>
    <dbReference type="NCBI Taxonomy" id="917"/>
    <lineage>
        <taxon>Bacteria</taxon>
        <taxon>Pseudomonadati</taxon>
        <taxon>Pseudomonadota</taxon>
        <taxon>Betaproteobacteria</taxon>
        <taxon>Nitrosomonadales</taxon>
        <taxon>Nitrosomonadaceae</taxon>
        <taxon>Nitrosomonas</taxon>
    </lineage>
</organism>
<dbReference type="PANTHER" id="PTHR47892:SF1">
    <property type="entry name" value="UNIVERSAL STRESS PROTEIN E"/>
    <property type="match status" value="1"/>
</dbReference>
<keyword evidence="3" id="KW-0963">Cytoplasm</keyword>
<sequence>MAHYYEQQIASLVEPYRKRIPIRTLVLEGIVFLEIIREVLRNKHDLVVKMTDTTDWLGQLFSSDDMHLLRKCPCPVWLVKPNAPKTCRRILAAVDVSNDCTASELMTRQELNQRILQAAISLALSEFGRLHIVHVWDAIGENLLRTRRALFMDATYDEITQYIEQVKIQHQKNLNFLMHEMTDRLGKSTMDYLRPQLHLIKGSARKEVPVLSKQLEADLIIMGTVARTGIPGFIMGNTAEAILNHINCSVLAIKPPGFDTPVKLEN</sequence>
<dbReference type="OrthoDB" id="239260at2"/>
<comment type="function">
    <text evidence="4">Required for resistance to DNA-damaging agents.</text>
</comment>
<dbReference type="AlphaFoldDB" id="A0A1I0CY26"/>
<proteinExistence type="inferred from homology"/>
<dbReference type="PRINTS" id="PR01438">
    <property type="entry name" value="UNVRSLSTRESS"/>
</dbReference>
<feature type="domain" description="UspA" evidence="5">
    <location>
        <begin position="109"/>
        <end position="254"/>
    </location>
</feature>
<dbReference type="SUPFAM" id="SSF52402">
    <property type="entry name" value="Adenine nucleotide alpha hydrolases-like"/>
    <property type="match status" value="2"/>
</dbReference>
<protein>
    <submittedName>
        <fullName evidence="6">Nucleotide-binding universal stress protein, UspA family</fullName>
    </submittedName>
</protein>
<dbReference type="Proteomes" id="UP000199345">
    <property type="component" value="Unassembled WGS sequence"/>
</dbReference>
<name>A0A1I0CY26_9PROT</name>
<dbReference type="Pfam" id="PF00582">
    <property type="entry name" value="Usp"/>
    <property type="match status" value="1"/>
</dbReference>
<comment type="subcellular location">
    <subcellularLocation>
        <location evidence="1">Cytoplasm</location>
    </subcellularLocation>
</comment>
<reference evidence="7" key="1">
    <citation type="submission" date="2016-10" db="EMBL/GenBank/DDBJ databases">
        <authorList>
            <person name="Varghese N."/>
            <person name="Submissions S."/>
        </authorList>
    </citation>
    <scope>NUCLEOTIDE SEQUENCE [LARGE SCALE GENOMIC DNA]</scope>
    <source>
        <strain evidence="7">Nm71</strain>
    </source>
</reference>
<gene>
    <name evidence="6" type="ORF">SAMN05216326_1171</name>
</gene>
<dbReference type="PANTHER" id="PTHR47892">
    <property type="entry name" value="UNIVERSAL STRESS PROTEIN E"/>
    <property type="match status" value="1"/>
</dbReference>
<evidence type="ECO:0000313" key="6">
    <source>
        <dbReference type="EMBL" id="SET24584.1"/>
    </source>
</evidence>
<dbReference type="InterPro" id="IPR006015">
    <property type="entry name" value="Universal_stress_UspA"/>
</dbReference>
<keyword evidence="7" id="KW-1185">Reference proteome</keyword>
<dbReference type="InterPro" id="IPR006016">
    <property type="entry name" value="UspA"/>
</dbReference>
<evidence type="ECO:0000256" key="3">
    <source>
        <dbReference type="ARBA" id="ARBA00022490"/>
    </source>
</evidence>
<dbReference type="Gene3D" id="3.40.50.12370">
    <property type="match status" value="1"/>
</dbReference>
<dbReference type="GO" id="GO:0005737">
    <property type="term" value="C:cytoplasm"/>
    <property type="evidence" value="ECO:0007669"/>
    <property type="project" value="UniProtKB-SubCell"/>
</dbReference>
<evidence type="ECO:0000313" key="7">
    <source>
        <dbReference type="Proteomes" id="UP000199345"/>
    </source>
</evidence>
<evidence type="ECO:0000256" key="1">
    <source>
        <dbReference type="ARBA" id="ARBA00004496"/>
    </source>
</evidence>
<dbReference type="RefSeq" id="WP_090658773.1">
    <property type="nucleotide sequence ID" value="NZ_FOIA01000017.1"/>
</dbReference>
<evidence type="ECO:0000256" key="4">
    <source>
        <dbReference type="ARBA" id="ARBA00037131"/>
    </source>
</evidence>